<feature type="compositionally biased region" description="Basic and acidic residues" evidence="2">
    <location>
        <begin position="397"/>
        <end position="406"/>
    </location>
</feature>
<evidence type="ECO:0000259" key="3">
    <source>
        <dbReference type="Pfam" id="PF05970"/>
    </source>
</evidence>
<comment type="caution">
    <text evidence="6">The sequence shown here is derived from an EMBL/GenBank/DDBJ whole genome shotgun (WGS) entry which is preliminary data.</text>
</comment>
<dbReference type="OrthoDB" id="5025761at2759"/>
<dbReference type="SUPFAM" id="SSF52540">
    <property type="entry name" value="P-loop containing nucleoside triphosphate hydrolases"/>
    <property type="match status" value="2"/>
</dbReference>
<dbReference type="EC" id="5.6.2.3" evidence="1"/>
<dbReference type="Proteomes" id="UP000554235">
    <property type="component" value="Unassembled WGS sequence"/>
</dbReference>
<feature type="region of interest" description="Disordered" evidence="2">
    <location>
        <begin position="42"/>
        <end position="69"/>
    </location>
</feature>
<protein>
    <recommendedName>
        <fullName evidence="1">ATP-dependent DNA helicase</fullName>
        <ecNumber evidence="1">5.6.2.3</ecNumber>
    </recommendedName>
</protein>
<keyword evidence="7" id="KW-1185">Reference proteome</keyword>
<keyword evidence="1" id="KW-0067">ATP-binding</keyword>
<comment type="catalytic activity">
    <reaction evidence="1">
        <text>ATP + H2O = ADP + phosphate + H(+)</text>
        <dbReference type="Rhea" id="RHEA:13065"/>
        <dbReference type="ChEBI" id="CHEBI:15377"/>
        <dbReference type="ChEBI" id="CHEBI:15378"/>
        <dbReference type="ChEBI" id="CHEBI:30616"/>
        <dbReference type="ChEBI" id="CHEBI:43474"/>
        <dbReference type="ChEBI" id="CHEBI:456216"/>
        <dbReference type="EC" id="5.6.2.3"/>
    </reaction>
</comment>
<dbReference type="GO" id="GO:0043139">
    <property type="term" value="F:5'-3' DNA helicase activity"/>
    <property type="evidence" value="ECO:0007669"/>
    <property type="project" value="UniProtKB-EC"/>
</dbReference>
<feature type="compositionally biased region" description="Basic and acidic residues" evidence="2">
    <location>
        <begin position="102"/>
        <end position="122"/>
    </location>
</feature>
<dbReference type="Gene3D" id="3.40.50.300">
    <property type="entry name" value="P-loop containing nucleotide triphosphate hydrolases"/>
    <property type="match status" value="1"/>
</dbReference>
<dbReference type="GO" id="GO:0016787">
    <property type="term" value="F:hydrolase activity"/>
    <property type="evidence" value="ECO:0007669"/>
    <property type="project" value="UniProtKB-KW"/>
</dbReference>
<keyword evidence="1" id="KW-0227">DNA damage</keyword>
<keyword evidence="1" id="KW-0234">DNA repair</keyword>
<proteinExistence type="inferred from homology"/>
<evidence type="ECO:0000259" key="4">
    <source>
        <dbReference type="Pfam" id="PF14214"/>
    </source>
</evidence>
<comment type="similarity">
    <text evidence="1">Belongs to the helicase family.</text>
</comment>
<dbReference type="InterPro" id="IPR010285">
    <property type="entry name" value="DNA_helicase_pif1-like_DEAD"/>
</dbReference>
<feature type="domain" description="Helitron helicase-like" evidence="4">
    <location>
        <begin position="592"/>
        <end position="809"/>
    </location>
</feature>
<dbReference type="GO" id="GO:0005524">
    <property type="term" value="F:ATP binding"/>
    <property type="evidence" value="ECO:0007669"/>
    <property type="project" value="UniProtKB-KW"/>
</dbReference>
<dbReference type="InterPro" id="IPR046700">
    <property type="entry name" value="DUF6570"/>
</dbReference>
<accession>A0A8H4L9S5</accession>
<dbReference type="PANTHER" id="PTHR47642">
    <property type="entry name" value="ATP-DEPENDENT DNA HELICASE"/>
    <property type="match status" value="1"/>
</dbReference>
<feature type="region of interest" description="Disordered" evidence="2">
    <location>
        <begin position="1265"/>
        <end position="1295"/>
    </location>
</feature>
<evidence type="ECO:0000313" key="6">
    <source>
        <dbReference type="EMBL" id="KAF4465685.1"/>
    </source>
</evidence>
<reference evidence="6 7" key="1">
    <citation type="submission" date="2020-01" db="EMBL/GenBank/DDBJ databases">
        <title>Identification and distribution of gene clusters putatively required for synthesis of sphingolipid metabolism inhibitors in phylogenetically diverse species of the filamentous fungus Fusarium.</title>
        <authorList>
            <person name="Kim H.-S."/>
            <person name="Busman M."/>
            <person name="Brown D.W."/>
            <person name="Divon H."/>
            <person name="Uhlig S."/>
            <person name="Proctor R.H."/>
        </authorList>
    </citation>
    <scope>NUCLEOTIDE SEQUENCE [LARGE SCALE GENOMIC DNA]</scope>
    <source>
        <strain evidence="6 7">NRRL 20459</strain>
    </source>
</reference>
<dbReference type="Pfam" id="PF20209">
    <property type="entry name" value="DUF6570"/>
    <property type="match status" value="1"/>
</dbReference>
<evidence type="ECO:0000256" key="1">
    <source>
        <dbReference type="RuleBase" id="RU363044"/>
    </source>
</evidence>
<dbReference type="Pfam" id="PF14214">
    <property type="entry name" value="Helitron_like_N"/>
    <property type="match status" value="1"/>
</dbReference>
<dbReference type="InterPro" id="IPR025476">
    <property type="entry name" value="Helitron_helicase-like"/>
</dbReference>
<feature type="region of interest" description="Disordered" evidence="2">
    <location>
        <begin position="397"/>
        <end position="419"/>
    </location>
</feature>
<keyword evidence="1" id="KW-0378">Hydrolase</keyword>
<feature type="domain" description="DUF6570" evidence="5">
    <location>
        <begin position="254"/>
        <end position="377"/>
    </location>
</feature>
<sequence length="2011" mass="225022">MERESLPDLFRRLDARNRENVALAGLGIRTSADIFDALHREYAQGGSDGGSRRRHDQEPGAVSSGPAIGDAEAIVENEARVGLRHQGELKRPGPRSSSDDQPPDKKTRTVGHQERSESEQAHDLAGVLRVLEDEFAEKERLSHGQTWCTPVTHEKKVKTVEEFYKAFHDARTLPILTCKFCYRKQSRAELEEVEWDWWVASAIEKRDRSPFRCAQCFAPGEKIDGCADCVRHLGRGGLSPAAQLHTRLGCEHMFPDELKGLTPIEEKLIALNSCYGFITKYSIPDGHRQSARYPKHIKGHITVFPNNVQELITNVLPHPLLKVLDEIHVSWQGSRRPAPSDLSALLSVRRRVVEKALLWLKRHNPLYADIKINETELSSWDSPPHGVPSQVYDRLERNEPSAREKAQTGQLVPPTERGLEDEGNVDIREVLETLGQGHDLEASGQVTAELGDADGDAAAAMVHEISSSGMFALDGGPDVADLEKLRYVRDALDRRDPCDEAGGSALTGSAEVRQGYASEPYILVSRGEDFADSFEPQFFAKTFPTLLPFGSGGPRQAEESIDDAVLAADGNTDADVRVGGLITSRNMTLETWAKVVLQRHGGRFATHHIFSFLVFNMGVRSRNRRVSMLSVTRKNFPEVERIVRSLTAERLELAKAELETVGRTGDEDVKQLLKSLSLYGFRQPMSRESRLSARRKMKSDIIRDGTPAIWFTLNPNDITNPVKLRLAAYRTRDPSEAEAFLTSLDLAYKRTRLAISDPLSSAIFFHREVSMFFEHYVKTGKESVFGRISRYFGVVETNERGALHVHGLLWLQGNMHLSSILRDVEVEDQAAYRERIIQYVDSVFAEDLDQEASSTVQAERSVTSDISSLLENSQQFAAAFDEEANFCAGATQIHTHSPTCVKYAIRGRGKKLRNPCRFKAPWRLAERTTFTDEGVLQIRRTHSMVNRWNKAMAVGLRHNHDISFIATQCKTMAIVFYVTNYATKVEDPVWKRVAAAAELFPTTEESIVAENSEASETDRGQNQTRQFLMKVANRIFTERALSQVEVVAHLLGYPTEFASNDAWTFLNVSSLYWHVFRRWRHLRCESGMEAVDEPVEEMVFLEEGGERVSLVQAYPHRGKPLEDLSLYDYMSIVRLKRKGKGAGTRGEVQFDMTWPPSQTWVQALRKPGEHAVVCFDGYLSTDWSEETEGYYKRHTEDCGKANFGQCRAAVQHLALFVPWESFLSEGAGDINSIWERHKQALPRRISFMVDNIQLLHRSAEDAKRDARQWAAQSGDGDGDEDPGVSTVGPECGMEPQTAYRSDRVGTATRLLDVLRQAIARKEITAGSTEISTMAQQLSQFQQLALCSTDELRGTIVPEIGPRTLGRAETSSSSSPEADVPWQEHVRSIKSQQMSASREKEKMIQGMQSQPDSNTADRESAVYNVLNGFGGHEVRSTATDPEALGRCVGPSTTIQFGPSTSFSEAGRQLSKSFTLNRKQDIALRLLCRQLDRVRRDESGTPQLCQFVGGEGGTGKSRVIATITELFASKGISHRLLVTATSGTAAANIDGITIHSACGFSKDTAPRGGRGSDVDGFAASSPASLRVDGRSTAQWQEKWLLIIDEVSMLGARTLYVVNEQLRKLRGRAQDFGGIPIVLFCGDFHQFRPVQERSILLPSTAISWHEEKSFKAEQRYQHDRAHALWNKFTTVVMLDEQVRAASDPQLRRLLTRVRHGVQDRSDMDMLNRTCYEENRRIPWESGLTVVTPLNRNRWNLNVEASLCFRKAQQSRLRIFVSEHRWKDGEPTEEEAVMMLSQGDDSAVPVPAIFMFVPGMPVVVNKNTHQGLKLVNGASYTALDVIVDKAYPGHRVNEETLLHFGPPAGIVLASETTRDFHFVGMPAGTILLTPVSAMIECQKKRPWQRKNVSRRGLPCAAAFACTDYKVQSKTLDRVALELRGTRTTNIAGEAVPAQCDPYSLYVQLSRCRTIEGITLLSKVRERDFVGNRVPDNMVAAEERLEKLSDKTVRDAGCWD</sequence>
<dbReference type="InterPro" id="IPR027417">
    <property type="entry name" value="P-loop_NTPase"/>
</dbReference>
<keyword evidence="1 6" id="KW-0347">Helicase</keyword>
<evidence type="ECO:0000256" key="2">
    <source>
        <dbReference type="SAM" id="MobiDB-lite"/>
    </source>
</evidence>
<dbReference type="GO" id="GO:0006281">
    <property type="term" value="P:DNA repair"/>
    <property type="evidence" value="ECO:0007669"/>
    <property type="project" value="UniProtKB-KW"/>
</dbReference>
<dbReference type="PANTHER" id="PTHR47642:SF5">
    <property type="entry name" value="ATP-DEPENDENT DNA HELICASE"/>
    <property type="match status" value="1"/>
</dbReference>
<evidence type="ECO:0000259" key="5">
    <source>
        <dbReference type="Pfam" id="PF20209"/>
    </source>
</evidence>
<keyword evidence="1" id="KW-0233">DNA recombination</keyword>
<dbReference type="EMBL" id="JAADYS010000996">
    <property type="protein sequence ID" value="KAF4465685.1"/>
    <property type="molecule type" value="Genomic_DNA"/>
</dbReference>
<keyword evidence="1" id="KW-0547">Nucleotide-binding</keyword>
<comment type="cofactor">
    <cofactor evidence="1">
        <name>Mg(2+)</name>
        <dbReference type="ChEBI" id="CHEBI:18420"/>
    </cofactor>
</comment>
<gene>
    <name evidence="6" type="ORF">FALBO_7468</name>
</gene>
<feature type="region of interest" description="Disordered" evidence="2">
    <location>
        <begin position="84"/>
        <end position="122"/>
    </location>
</feature>
<name>A0A8H4L9S5_9HYPO</name>
<evidence type="ECO:0000313" key="7">
    <source>
        <dbReference type="Proteomes" id="UP000554235"/>
    </source>
</evidence>
<dbReference type="GO" id="GO:0000723">
    <property type="term" value="P:telomere maintenance"/>
    <property type="evidence" value="ECO:0007669"/>
    <property type="project" value="InterPro"/>
</dbReference>
<feature type="domain" description="DNA helicase Pif1-like DEAD-box helicase" evidence="3">
    <location>
        <begin position="1504"/>
        <end position="1651"/>
    </location>
</feature>
<dbReference type="InterPro" id="IPR051055">
    <property type="entry name" value="PIF1_helicase"/>
</dbReference>
<organism evidence="6 7">
    <name type="scientific">Fusarium albosuccineum</name>
    <dbReference type="NCBI Taxonomy" id="1237068"/>
    <lineage>
        <taxon>Eukaryota</taxon>
        <taxon>Fungi</taxon>
        <taxon>Dikarya</taxon>
        <taxon>Ascomycota</taxon>
        <taxon>Pezizomycotina</taxon>
        <taxon>Sordariomycetes</taxon>
        <taxon>Hypocreomycetidae</taxon>
        <taxon>Hypocreales</taxon>
        <taxon>Nectriaceae</taxon>
        <taxon>Fusarium</taxon>
        <taxon>Fusarium decemcellulare species complex</taxon>
    </lineage>
</organism>
<dbReference type="Pfam" id="PF05970">
    <property type="entry name" value="PIF1"/>
    <property type="match status" value="1"/>
</dbReference>
<dbReference type="GO" id="GO:0006310">
    <property type="term" value="P:DNA recombination"/>
    <property type="evidence" value="ECO:0007669"/>
    <property type="project" value="UniProtKB-KW"/>
</dbReference>